<accession>A0A540NQH0</accession>
<organism evidence="1 2">
    <name type="scientific">Malus baccata</name>
    <name type="common">Siberian crab apple</name>
    <name type="synonym">Pyrus baccata</name>
    <dbReference type="NCBI Taxonomy" id="106549"/>
    <lineage>
        <taxon>Eukaryota</taxon>
        <taxon>Viridiplantae</taxon>
        <taxon>Streptophyta</taxon>
        <taxon>Embryophyta</taxon>
        <taxon>Tracheophyta</taxon>
        <taxon>Spermatophyta</taxon>
        <taxon>Magnoliopsida</taxon>
        <taxon>eudicotyledons</taxon>
        <taxon>Gunneridae</taxon>
        <taxon>Pentapetalae</taxon>
        <taxon>rosids</taxon>
        <taxon>fabids</taxon>
        <taxon>Rosales</taxon>
        <taxon>Rosaceae</taxon>
        <taxon>Amygdaloideae</taxon>
        <taxon>Maleae</taxon>
        <taxon>Malus</taxon>
    </lineage>
</organism>
<dbReference type="Proteomes" id="UP000315295">
    <property type="component" value="Unassembled WGS sequence"/>
</dbReference>
<reference evidence="1 2" key="1">
    <citation type="journal article" date="2019" name="G3 (Bethesda)">
        <title>Sequencing of a Wild Apple (Malus baccata) Genome Unravels the Differences Between Cultivated and Wild Apple Species Regarding Disease Resistance and Cold Tolerance.</title>
        <authorList>
            <person name="Chen X."/>
        </authorList>
    </citation>
    <scope>NUCLEOTIDE SEQUENCE [LARGE SCALE GENOMIC DNA]</scope>
    <source>
        <strain evidence="2">cv. Shandingzi</strain>
        <tissue evidence="1">Leaves</tissue>
    </source>
</reference>
<protein>
    <submittedName>
        <fullName evidence="1">Uncharacterized protein</fullName>
    </submittedName>
</protein>
<comment type="caution">
    <text evidence="1">The sequence shown here is derived from an EMBL/GenBank/DDBJ whole genome shotgun (WGS) entry which is preliminary data.</text>
</comment>
<evidence type="ECO:0000313" key="1">
    <source>
        <dbReference type="EMBL" id="TQE13284.1"/>
    </source>
</evidence>
<dbReference type="EMBL" id="VIEB01000012">
    <property type="protein sequence ID" value="TQE13284.1"/>
    <property type="molecule type" value="Genomic_DNA"/>
</dbReference>
<gene>
    <name evidence="1" type="ORF">C1H46_001091</name>
</gene>
<evidence type="ECO:0000313" key="2">
    <source>
        <dbReference type="Proteomes" id="UP000315295"/>
    </source>
</evidence>
<name>A0A540NQH0_MALBA</name>
<dbReference type="AlphaFoldDB" id="A0A540NQH0"/>
<sequence>MITKQEENHVKNLTLLKRKLKRARLSVKMLAAKEIDKFMSSSMYIDVMGEQYNQGYKLGLCEGFEIFRCYAMKVDVNGKWDH</sequence>
<proteinExistence type="predicted"/>
<keyword evidence="2" id="KW-1185">Reference proteome</keyword>